<keyword evidence="3" id="KW-1185">Reference proteome</keyword>
<feature type="region of interest" description="Disordered" evidence="1">
    <location>
        <begin position="20"/>
        <end position="48"/>
    </location>
</feature>
<dbReference type="EMBL" id="RJVU01057857">
    <property type="protein sequence ID" value="ROK15667.1"/>
    <property type="molecule type" value="Genomic_DNA"/>
</dbReference>
<evidence type="ECO:0000313" key="3">
    <source>
        <dbReference type="Proteomes" id="UP000281406"/>
    </source>
</evidence>
<gene>
    <name evidence="2" type="ORF">DPX16_9971</name>
</gene>
<feature type="compositionally biased region" description="Basic and acidic residues" evidence="1">
    <location>
        <begin position="30"/>
        <end position="41"/>
    </location>
</feature>
<protein>
    <submittedName>
        <fullName evidence="2">Uncharacterized protein</fullName>
    </submittedName>
</protein>
<evidence type="ECO:0000313" key="2">
    <source>
        <dbReference type="EMBL" id="ROK15667.1"/>
    </source>
</evidence>
<accession>A0A3N0XX16</accession>
<proteinExistence type="predicted"/>
<dbReference type="AlphaFoldDB" id="A0A3N0XX16"/>
<name>A0A3N0XX16_ANAGA</name>
<reference evidence="2 3" key="1">
    <citation type="submission" date="2018-10" db="EMBL/GenBank/DDBJ databases">
        <title>Genome assembly for a Yunnan-Guizhou Plateau 3E fish, Anabarilius grahami (Regan), and its evolutionary and genetic applications.</title>
        <authorList>
            <person name="Jiang W."/>
        </authorList>
    </citation>
    <scope>NUCLEOTIDE SEQUENCE [LARGE SCALE GENOMIC DNA]</scope>
    <source>
        <strain evidence="2">AG-KIZ</strain>
        <tissue evidence="2">Muscle</tissue>
    </source>
</reference>
<comment type="caution">
    <text evidence="2">The sequence shown here is derived from an EMBL/GenBank/DDBJ whole genome shotgun (WGS) entry which is preliminary data.</text>
</comment>
<sequence length="105" mass="12049">MKPRDKALGPFSTQCNVGMVTGEQTIEGSQGERRQGEESVRQRGRTWALHGRHAKPDGFIRSVKDRGQTSNMIFFSVTKALFKHSLPLYPRGYSRCREPHILRYE</sequence>
<organism evidence="2 3">
    <name type="scientific">Anabarilius grahami</name>
    <name type="common">Kanglang fish</name>
    <name type="synonym">Barilius grahami</name>
    <dbReference type="NCBI Taxonomy" id="495550"/>
    <lineage>
        <taxon>Eukaryota</taxon>
        <taxon>Metazoa</taxon>
        <taxon>Chordata</taxon>
        <taxon>Craniata</taxon>
        <taxon>Vertebrata</taxon>
        <taxon>Euteleostomi</taxon>
        <taxon>Actinopterygii</taxon>
        <taxon>Neopterygii</taxon>
        <taxon>Teleostei</taxon>
        <taxon>Ostariophysi</taxon>
        <taxon>Cypriniformes</taxon>
        <taxon>Xenocyprididae</taxon>
        <taxon>Xenocypridinae</taxon>
        <taxon>Xenocypridinae incertae sedis</taxon>
        <taxon>Anabarilius</taxon>
    </lineage>
</organism>
<dbReference type="Proteomes" id="UP000281406">
    <property type="component" value="Unassembled WGS sequence"/>
</dbReference>
<evidence type="ECO:0000256" key="1">
    <source>
        <dbReference type="SAM" id="MobiDB-lite"/>
    </source>
</evidence>